<name>A0A8S3AR49_9BILA</name>
<feature type="non-terminal residue" evidence="1">
    <location>
        <position position="49"/>
    </location>
</feature>
<feature type="non-terminal residue" evidence="1">
    <location>
        <position position="1"/>
    </location>
</feature>
<dbReference type="InterPro" id="IPR027417">
    <property type="entry name" value="P-loop_NTPase"/>
</dbReference>
<dbReference type="EMBL" id="CAJOBI010134985">
    <property type="protein sequence ID" value="CAF4741778.1"/>
    <property type="molecule type" value="Genomic_DNA"/>
</dbReference>
<gene>
    <name evidence="1" type="ORF">SMN809_LOCUS44757</name>
</gene>
<dbReference type="AlphaFoldDB" id="A0A8S3AR49"/>
<protein>
    <submittedName>
        <fullName evidence="1">Uncharacterized protein</fullName>
    </submittedName>
</protein>
<evidence type="ECO:0000313" key="1">
    <source>
        <dbReference type="EMBL" id="CAF4741778.1"/>
    </source>
</evidence>
<reference evidence="1" key="1">
    <citation type="submission" date="2021-02" db="EMBL/GenBank/DDBJ databases">
        <authorList>
            <person name="Nowell W R."/>
        </authorList>
    </citation>
    <scope>NUCLEOTIDE SEQUENCE</scope>
</reference>
<dbReference type="Proteomes" id="UP000676336">
    <property type="component" value="Unassembled WGS sequence"/>
</dbReference>
<dbReference type="Gene3D" id="3.40.50.300">
    <property type="entry name" value="P-loop containing nucleotide triphosphate hydrolases"/>
    <property type="match status" value="1"/>
</dbReference>
<sequence>RAGKAGKAVTFLTKEDSATFYELKEVILESPVSVCPPELINHPDAQHKP</sequence>
<proteinExistence type="predicted"/>
<evidence type="ECO:0000313" key="2">
    <source>
        <dbReference type="Proteomes" id="UP000676336"/>
    </source>
</evidence>
<organism evidence="1 2">
    <name type="scientific">Rotaria magnacalcarata</name>
    <dbReference type="NCBI Taxonomy" id="392030"/>
    <lineage>
        <taxon>Eukaryota</taxon>
        <taxon>Metazoa</taxon>
        <taxon>Spiralia</taxon>
        <taxon>Gnathifera</taxon>
        <taxon>Rotifera</taxon>
        <taxon>Eurotatoria</taxon>
        <taxon>Bdelloidea</taxon>
        <taxon>Philodinida</taxon>
        <taxon>Philodinidae</taxon>
        <taxon>Rotaria</taxon>
    </lineage>
</organism>
<accession>A0A8S3AR49</accession>
<comment type="caution">
    <text evidence="1">The sequence shown here is derived from an EMBL/GenBank/DDBJ whole genome shotgun (WGS) entry which is preliminary data.</text>
</comment>